<evidence type="ECO:0000256" key="3">
    <source>
        <dbReference type="ARBA" id="ARBA00023163"/>
    </source>
</evidence>
<dbReference type="InterPro" id="IPR036388">
    <property type="entry name" value="WH-like_DNA-bd_sf"/>
</dbReference>
<proteinExistence type="predicted"/>
<dbReference type="AlphaFoldDB" id="A0A6P2GTA4"/>
<feature type="domain" description="IclR-ED" evidence="5">
    <location>
        <begin position="72"/>
        <end position="255"/>
    </location>
</feature>
<dbReference type="GO" id="GO:0045892">
    <property type="term" value="P:negative regulation of DNA-templated transcription"/>
    <property type="evidence" value="ECO:0007669"/>
    <property type="project" value="TreeGrafter"/>
</dbReference>
<dbReference type="InterPro" id="IPR036390">
    <property type="entry name" value="WH_DNA-bd_sf"/>
</dbReference>
<dbReference type="GO" id="GO:0003677">
    <property type="term" value="F:DNA binding"/>
    <property type="evidence" value="ECO:0007669"/>
    <property type="project" value="UniProtKB-KW"/>
</dbReference>
<dbReference type="Pfam" id="PF01614">
    <property type="entry name" value="IclR_C"/>
    <property type="match status" value="1"/>
</dbReference>
<evidence type="ECO:0000313" key="7">
    <source>
        <dbReference type="Proteomes" id="UP000494174"/>
    </source>
</evidence>
<protein>
    <submittedName>
        <fullName evidence="6">IclR family transcriptional regulator</fullName>
    </submittedName>
</protein>
<dbReference type="PANTHER" id="PTHR30136:SF33">
    <property type="entry name" value="TRANSCRIPTIONAL REGULATORY PROTEIN"/>
    <property type="match status" value="1"/>
</dbReference>
<dbReference type="InterPro" id="IPR005471">
    <property type="entry name" value="Tscrpt_reg_IclR_N"/>
</dbReference>
<dbReference type="InterPro" id="IPR050707">
    <property type="entry name" value="HTH_MetabolicPath_Reg"/>
</dbReference>
<dbReference type="PROSITE" id="PS51077">
    <property type="entry name" value="HTH_ICLR"/>
    <property type="match status" value="1"/>
</dbReference>
<dbReference type="EMBL" id="CABVPU010000001">
    <property type="protein sequence ID" value="VWB06953.1"/>
    <property type="molecule type" value="Genomic_DNA"/>
</dbReference>
<dbReference type="SUPFAM" id="SSF55781">
    <property type="entry name" value="GAF domain-like"/>
    <property type="match status" value="1"/>
</dbReference>
<dbReference type="Proteomes" id="UP000494174">
    <property type="component" value="Unassembled WGS sequence"/>
</dbReference>
<evidence type="ECO:0000256" key="2">
    <source>
        <dbReference type="ARBA" id="ARBA00023125"/>
    </source>
</evidence>
<accession>A0A6P2GTA4</accession>
<feature type="domain" description="HTH iclR-type" evidence="4">
    <location>
        <begin position="9"/>
        <end position="71"/>
    </location>
</feature>
<evidence type="ECO:0000259" key="5">
    <source>
        <dbReference type="PROSITE" id="PS51078"/>
    </source>
</evidence>
<gene>
    <name evidence="6" type="ORF">BLA15945_00136</name>
</gene>
<name>A0A6P2GTA4_BURL3</name>
<keyword evidence="3" id="KW-0804">Transcription</keyword>
<dbReference type="GO" id="GO:0003700">
    <property type="term" value="F:DNA-binding transcription factor activity"/>
    <property type="evidence" value="ECO:0007669"/>
    <property type="project" value="TreeGrafter"/>
</dbReference>
<evidence type="ECO:0000256" key="1">
    <source>
        <dbReference type="ARBA" id="ARBA00023015"/>
    </source>
</evidence>
<evidence type="ECO:0000259" key="4">
    <source>
        <dbReference type="PROSITE" id="PS51077"/>
    </source>
</evidence>
<dbReference type="PROSITE" id="PS51078">
    <property type="entry name" value="ICLR_ED"/>
    <property type="match status" value="1"/>
</dbReference>
<sequence length="260" mass="28006">MPRQTEPTTMTLERGMQVLNAFHAERISLTNGDLVRRTGLSRSVVSRLTSTLIQLGFIRRVGGGPRFELAAGIFGIGHTYLETNPVTRLAQPLMQRLADTLGAAVALAVPHRLEMLYVAHCYSVRNSTLQLGVGSLLPMSTTSIGKAWLWGLPEDARNDYVARLLSAADARAPTLKAGFDAAFDELDSTGVCTSIGEFQHDVYGIALPITVGRFATPMALSCGAVDLHPDIDAIRNRIAPQLKLAAAELAAALRDVPFMP</sequence>
<dbReference type="Pfam" id="PF09339">
    <property type="entry name" value="HTH_IclR"/>
    <property type="match status" value="1"/>
</dbReference>
<reference evidence="6 7" key="1">
    <citation type="submission" date="2019-09" db="EMBL/GenBank/DDBJ databases">
        <authorList>
            <person name="Depoorter E."/>
        </authorList>
    </citation>
    <scope>NUCLEOTIDE SEQUENCE [LARGE SCALE GENOMIC DNA]</scope>
    <source>
        <strain evidence="6">R-15945</strain>
    </source>
</reference>
<evidence type="ECO:0000313" key="6">
    <source>
        <dbReference type="EMBL" id="VWB06953.1"/>
    </source>
</evidence>
<dbReference type="PANTHER" id="PTHR30136">
    <property type="entry name" value="HELIX-TURN-HELIX TRANSCRIPTIONAL REGULATOR, ICLR FAMILY"/>
    <property type="match status" value="1"/>
</dbReference>
<dbReference type="RefSeq" id="WP_174966881.1">
    <property type="nucleotide sequence ID" value="NZ_CABVPU010000001.1"/>
</dbReference>
<keyword evidence="1" id="KW-0805">Transcription regulation</keyword>
<dbReference type="SMART" id="SM00346">
    <property type="entry name" value="HTH_ICLR"/>
    <property type="match status" value="1"/>
</dbReference>
<dbReference type="Gene3D" id="3.30.450.40">
    <property type="match status" value="1"/>
</dbReference>
<dbReference type="InterPro" id="IPR029016">
    <property type="entry name" value="GAF-like_dom_sf"/>
</dbReference>
<dbReference type="SUPFAM" id="SSF46785">
    <property type="entry name" value="Winged helix' DNA-binding domain"/>
    <property type="match status" value="1"/>
</dbReference>
<dbReference type="InterPro" id="IPR014757">
    <property type="entry name" value="Tscrpt_reg_IclR_C"/>
</dbReference>
<organism evidence="6 7">
    <name type="scientific">Burkholderia lata (strain ATCC 17760 / DSM 23089 / LMG 22485 / NCIMB 9086 / R18194 / 383)</name>
    <dbReference type="NCBI Taxonomy" id="482957"/>
    <lineage>
        <taxon>Bacteria</taxon>
        <taxon>Pseudomonadati</taxon>
        <taxon>Pseudomonadota</taxon>
        <taxon>Betaproteobacteria</taxon>
        <taxon>Burkholderiales</taxon>
        <taxon>Burkholderiaceae</taxon>
        <taxon>Burkholderia</taxon>
        <taxon>Burkholderia cepacia complex</taxon>
    </lineage>
</organism>
<keyword evidence="2" id="KW-0238">DNA-binding</keyword>
<dbReference type="Gene3D" id="1.10.10.10">
    <property type="entry name" value="Winged helix-like DNA-binding domain superfamily/Winged helix DNA-binding domain"/>
    <property type="match status" value="1"/>
</dbReference>